<protein>
    <recommendedName>
        <fullName evidence="6">NADPH-dependent glutamate synthase beta chain</fullName>
    </recommendedName>
</protein>
<evidence type="ECO:0000259" key="2">
    <source>
        <dbReference type="Pfam" id="PF07992"/>
    </source>
</evidence>
<dbReference type="PANTHER" id="PTHR42783:SF3">
    <property type="entry name" value="GLUTAMATE SYNTHASE [NADPH] SMALL CHAIN-RELATED"/>
    <property type="match status" value="1"/>
</dbReference>
<dbReference type="AlphaFoldDB" id="A0A9W6GJ48"/>
<name>A0A9W6GJ48_9FUSO</name>
<dbReference type="Gene3D" id="1.10.1060.10">
    <property type="entry name" value="Alpha-helical ferredoxin"/>
    <property type="match status" value="2"/>
</dbReference>
<reference evidence="4" key="1">
    <citation type="submission" date="2022-12" db="EMBL/GenBank/DDBJ databases">
        <title>Reference genome sequencing for broad-spectrum identification of bacterial and archaeal isolates by mass spectrometry.</title>
        <authorList>
            <person name="Sekiguchi Y."/>
            <person name="Tourlousse D.M."/>
        </authorList>
    </citation>
    <scope>NUCLEOTIDE SEQUENCE</scope>
    <source>
        <strain evidence="4">10succ1</strain>
    </source>
</reference>
<proteinExistence type="predicted"/>
<feature type="domain" description="Cysteine-rich" evidence="1">
    <location>
        <begin position="732"/>
        <end position="812"/>
    </location>
</feature>
<evidence type="ECO:0000259" key="1">
    <source>
        <dbReference type="Pfam" id="PF02754"/>
    </source>
</evidence>
<comment type="caution">
    <text evidence="4">The sequence shown here is derived from an EMBL/GenBank/DDBJ whole genome shotgun (WGS) entry which is preliminary data.</text>
</comment>
<evidence type="ECO:0000313" key="4">
    <source>
        <dbReference type="EMBL" id="GLI55138.1"/>
    </source>
</evidence>
<dbReference type="PRINTS" id="PR00419">
    <property type="entry name" value="ADXRDTASE"/>
</dbReference>
<dbReference type="InterPro" id="IPR004017">
    <property type="entry name" value="Cys_rich_dom"/>
</dbReference>
<evidence type="ECO:0000313" key="5">
    <source>
        <dbReference type="Proteomes" id="UP001144471"/>
    </source>
</evidence>
<feature type="domain" description="Dihydroprymidine dehydrogenase" evidence="3">
    <location>
        <begin position="18"/>
        <end position="101"/>
    </location>
</feature>
<dbReference type="GO" id="GO:0051536">
    <property type="term" value="F:iron-sulfur cluster binding"/>
    <property type="evidence" value="ECO:0007669"/>
    <property type="project" value="InterPro"/>
</dbReference>
<dbReference type="Gene3D" id="3.50.50.60">
    <property type="entry name" value="FAD/NAD(P)-binding domain"/>
    <property type="match status" value="2"/>
</dbReference>
<dbReference type="PANTHER" id="PTHR42783">
    <property type="entry name" value="GLUTAMATE SYNTHASE [NADPH] SMALL CHAIN"/>
    <property type="match status" value="1"/>
</dbReference>
<dbReference type="Pfam" id="PF02754">
    <property type="entry name" value="CCG"/>
    <property type="match status" value="2"/>
</dbReference>
<dbReference type="InterPro" id="IPR009051">
    <property type="entry name" value="Helical_ferredxn"/>
</dbReference>
<dbReference type="Proteomes" id="UP001144471">
    <property type="component" value="Unassembled WGS sequence"/>
</dbReference>
<feature type="domain" description="Cysteine-rich" evidence="1">
    <location>
        <begin position="615"/>
        <end position="694"/>
    </location>
</feature>
<dbReference type="EMBL" id="BSDY01000002">
    <property type="protein sequence ID" value="GLI55138.1"/>
    <property type="molecule type" value="Genomic_DNA"/>
</dbReference>
<evidence type="ECO:0008006" key="6">
    <source>
        <dbReference type="Google" id="ProtNLM"/>
    </source>
</evidence>
<gene>
    <name evidence="4" type="ORF">PM10SUCC1_06530</name>
</gene>
<dbReference type="InterPro" id="IPR036188">
    <property type="entry name" value="FAD/NAD-bd_sf"/>
</dbReference>
<accession>A0A9W6GJ48</accession>
<dbReference type="InterPro" id="IPR023753">
    <property type="entry name" value="FAD/NAD-binding_dom"/>
</dbReference>
<dbReference type="Pfam" id="PF07992">
    <property type="entry name" value="Pyr_redox_2"/>
    <property type="match status" value="1"/>
</dbReference>
<dbReference type="InterPro" id="IPR028261">
    <property type="entry name" value="DPD_II"/>
</dbReference>
<organism evidence="4 5">
    <name type="scientific">Propionigenium maris DSM 9537</name>
    <dbReference type="NCBI Taxonomy" id="1123000"/>
    <lineage>
        <taxon>Bacteria</taxon>
        <taxon>Fusobacteriati</taxon>
        <taxon>Fusobacteriota</taxon>
        <taxon>Fusobacteriia</taxon>
        <taxon>Fusobacteriales</taxon>
        <taxon>Fusobacteriaceae</taxon>
        <taxon>Propionigenium</taxon>
    </lineage>
</organism>
<dbReference type="RefSeq" id="WP_281833409.1">
    <property type="nucleotide sequence ID" value="NZ_BSDY01000002.1"/>
</dbReference>
<sequence length="863" mass="94696">MGKLGNDVIERMQDIVDNCMGDSKPACQSACPMHTDVKGYINLIGEGKGEDAISLIREKLFLPGTLGRICAHPCEGGCRRGEEDSPISVANLKRYAADNFDNPANWNTEKAPASGKKVAVIGAGPAGAQAAMDLARKGHEVTIYEKLPVLGGMMRVGIPEYRLPREVIDTEYSILEKLGVTIKLGVEIGKDIDFDELKNTHDAVIVAVGRQAGRVDTRLENSDANGVYHAAEYLKEISLTRNFEGAGKRVAVIGGGDVAMDCARSSLRVAGVEEVHAVCLEPTYEAMASSMHEIHGAVAEGVKFNLAMGTDNIIVDDSGRVSGLVIKECLSIFDDEGRFAPKFDENNKKILDVDTVVFAIGQGVDASFDRNESMERRGNGTFEADPLTMQSTADERVFVAGDCATAFIVIGAMAEGRRASTSVDRFLNGKDLKEGRTLEAEGPYETKLHLPAEYLPEGWDAAEKIERMGVNEMDPAERIKSFDEVEASYTKEQAEREASRCLQCTCKLCMTECLMLNDFTECPKHLFEEYLEKGYAAMDPKIAYSCNACSQCTLKCPKDFDMKSAFLGMRPEYVKDNNGKSPMEGHKAIDVHQFLGYSKVFNTSNPAPQGKKTKYVFFPGCSLPSYNPTAVGKALEHLQDKLNGEVGSLLKCCGKPTKALGQKDKFKERFATVQTELDKMGAETVIVACQSCMGIFSEVAKQDVVSLWSLLPEIGLPKEQYGVGKGSDVVFNIHDSCSTRNRPDLHDGIRWIVDELGYKVEELENSREKTRCCGFGGMVVPANPDVADRVMKRRANETTTGHMISYCAACRQSMESGGADSLHILDLAFGGKYDNKSKEERNMGPAKQWINRYKSKMELNKRK</sequence>
<dbReference type="GO" id="GO:0016491">
    <property type="term" value="F:oxidoreductase activity"/>
    <property type="evidence" value="ECO:0007669"/>
    <property type="project" value="InterPro"/>
</dbReference>
<dbReference type="Pfam" id="PF13534">
    <property type="entry name" value="Fer4_17"/>
    <property type="match status" value="1"/>
</dbReference>
<evidence type="ECO:0000259" key="3">
    <source>
        <dbReference type="Pfam" id="PF14691"/>
    </source>
</evidence>
<dbReference type="Pfam" id="PF14691">
    <property type="entry name" value="Fer4_20"/>
    <property type="match status" value="1"/>
</dbReference>
<feature type="domain" description="FAD/NAD(P)-binding" evidence="2">
    <location>
        <begin position="116"/>
        <end position="404"/>
    </location>
</feature>
<keyword evidence="5" id="KW-1185">Reference proteome</keyword>
<dbReference type="SUPFAM" id="SSF46548">
    <property type="entry name" value="alpha-helical ferredoxin"/>
    <property type="match status" value="2"/>
</dbReference>
<dbReference type="SUPFAM" id="SSF51971">
    <property type="entry name" value="Nucleotide-binding domain"/>
    <property type="match status" value="1"/>
</dbReference>